<dbReference type="AlphaFoldDB" id="A0A151AK73"/>
<dbReference type="InterPro" id="IPR002696">
    <property type="entry name" value="Membr_insert_effic_factor_YidD"/>
</dbReference>
<dbReference type="HAMAP" id="MF_00386">
    <property type="entry name" value="UPF0161_YidD"/>
    <property type="match status" value="1"/>
</dbReference>
<accession>A0A151AK73</accession>
<dbReference type="Pfam" id="PF01809">
    <property type="entry name" value="YidD"/>
    <property type="match status" value="1"/>
</dbReference>
<evidence type="ECO:0000313" key="4">
    <source>
        <dbReference type="Proteomes" id="UP000075374"/>
    </source>
</evidence>
<proteinExistence type="inferred from homology"/>
<evidence type="ECO:0000256" key="1">
    <source>
        <dbReference type="ARBA" id="ARBA00023136"/>
    </source>
</evidence>
<organism evidence="3 4">
    <name type="scientific">Clostridium colicanis DSM 13634</name>
    <dbReference type="NCBI Taxonomy" id="1121305"/>
    <lineage>
        <taxon>Bacteria</taxon>
        <taxon>Bacillati</taxon>
        <taxon>Bacillota</taxon>
        <taxon>Clostridia</taxon>
        <taxon>Eubacteriales</taxon>
        <taxon>Clostridiaceae</taxon>
        <taxon>Clostridium</taxon>
    </lineage>
</organism>
<dbReference type="PANTHER" id="PTHR33383:SF1">
    <property type="entry name" value="MEMBRANE PROTEIN INSERTION EFFICIENCY FACTOR-RELATED"/>
    <property type="match status" value="1"/>
</dbReference>
<dbReference type="EMBL" id="LTBB01000014">
    <property type="protein sequence ID" value="KYH28034.1"/>
    <property type="molecule type" value="Genomic_DNA"/>
</dbReference>
<dbReference type="RefSeq" id="WP_420535941.1">
    <property type="nucleotide sequence ID" value="NZ_LTBB01000014.1"/>
</dbReference>
<comment type="caution">
    <text evidence="3">The sequence shown here is derived from an EMBL/GenBank/DDBJ whole genome shotgun (WGS) entry which is preliminary data.</text>
</comment>
<evidence type="ECO:0000256" key="2">
    <source>
        <dbReference type="HAMAP-Rule" id="MF_00386"/>
    </source>
</evidence>
<evidence type="ECO:0000313" key="3">
    <source>
        <dbReference type="EMBL" id="KYH28034.1"/>
    </source>
</evidence>
<dbReference type="PANTHER" id="PTHR33383">
    <property type="entry name" value="MEMBRANE PROTEIN INSERTION EFFICIENCY FACTOR-RELATED"/>
    <property type="match status" value="1"/>
</dbReference>
<protein>
    <recommendedName>
        <fullName evidence="2">Putative membrane protein insertion efficiency factor</fullName>
    </recommendedName>
</protein>
<dbReference type="GO" id="GO:0005886">
    <property type="term" value="C:plasma membrane"/>
    <property type="evidence" value="ECO:0007669"/>
    <property type="project" value="UniProtKB-SubCell"/>
</dbReference>
<reference evidence="3 4" key="1">
    <citation type="submission" date="2016-02" db="EMBL/GenBank/DDBJ databases">
        <title>Genome sequence of Clostridium colicanis DSM 13634.</title>
        <authorList>
            <person name="Poehlein A."/>
            <person name="Daniel R."/>
        </authorList>
    </citation>
    <scope>NUCLEOTIDE SEQUENCE [LARGE SCALE GENOMIC DNA]</scope>
    <source>
        <strain evidence="3 4">DSM 13634</strain>
    </source>
</reference>
<dbReference type="PATRIC" id="fig|1121305.3.peg.2307"/>
<name>A0A151AK73_9CLOT</name>
<sequence length="70" mass="8176">MLKIIFINVIKFYRRYVSPLKRPSCRFYPTCSQYAIEAIERYGAFKGGIMAIKRILKCHPFNPGGYDPVK</sequence>
<keyword evidence="4" id="KW-1185">Reference proteome</keyword>
<dbReference type="STRING" id="1121305.CLCOL_23040"/>
<comment type="similarity">
    <text evidence="2">Belongs to the UPF0161 family.</text>
</comment>
<dbReference type="Proteomes" id="UP000075374">
    <property type="component" value="Unassembled WGS sequence"/>
</dbReference>
<keyword evidence="2" id="KW-1003">Cell membrane</keyword>
<dbReference type="NCBIfam" id="TIGR00278">
    <property type="entry name" value="membrane protein insertion efficiency factor YidD"/>
    <property type="match status" value="1"/>
</dbReference>
<comment type="subcellular location">
    <subcellularLocation>
        <location evidence="2">Cell membrane</location>
        <topology evidence="2">Peripheral membrane protein</topology>
        <orientation evidence="2">Cytoplasmic side</orientation>
    </subcellularLocation>
</comment>
<dbReference type="SMART" id="SM01234">
    <property type="entry name" value="Haemolytic"/>
    <property type="match status" value="1"/>
</dbReference>
<comment type="function">
    <text evidence="2">Could be involved in insertion of integral membrane proteins into the membrane.</text>
</comment>
<gene>
    <name evidence="3" type="primary">yidD</name>
    <name evidence="3" type="ORF">CLCOL_23040</name>
</gene>
<keyword evidence="1 2" id="KW-0472">Membrane</keyword>